<accession>A0ACB7SZE6</accession>
<organism evidence="1 2">
    <name type="scientific">Hyalomma asiaticum</name>
    <name type="common">Tick</name>
    <dbReference type="NCBI Taxonomy" id="266040"/>
    <lineage>
        <taxon>Eukaryota</taxon>
        <taxon>Metazoa</taxon>
        <taxon>Ecdysozoa</taxon>
        <taxon>Arthropoda</taxon>
        <taxon>Chelicerata</taxon>
        <taxon>Arachnida</taxon>
        <taxon>Acari</taxon>
        <taxon>Parasitiformes</taxon>
        <taxon>Ixodida</taxon>
        <taxon>Ixodoidea</taxon>
        <taxon>Ixodidae</taxon>
        <taxon>Hyalomminae</taxon>
        <taxon>Hyalomma</taxon>
    </lineage>
</organism>
<gene>
    <name evidence="1" type="ORF">HPB50_002634</name>
</gene>
<evidence type="ECO:0000313" key="1">
    <source>
        <dbReference type="EMBL" id="KAH6940577.1"/>
    </source>
</evidence>
<keyword evidence="2" id="KW-1185">Reference proteome</keyword>
<protein>
    <submittedName>
        <fullName evidence="1">Uncharacterized protein</fullName>
    </submittedName>
</protein>
<comment type="caution">
    <text evidence="1">The sequence shown here is derived from an EMBL/GenBank/DDBJ whole genome shotgun (WGS) entry which is preliminary data.</text>
</comment>
<evidence type="ECO:0000313" key="2">
    <source>
        <dbReference type="Proteomes" id="UP000821845"/>
    </source>
</evidence>
<reference evidence="1" key="1">
    <citation type="submission" date="2020-05" db="EMBL/GenBank/DDBJ databases">
        <title>Large-scale comparative analyses of tick genomes elucidate their genetic diversity and vector capacities.</title>
        <authorList>
            <person name="Jia N."/>
            <person name="Wang J."/>
            <person name="Shi W."/>
            <person name="Du L."/>
            <person name="Sun Y."/>
            <person name="Zhan W."/>
            <person name="Jiang J."/>
            <person name="Wang Q."/>
            <person name="Zhang B."/>
            <person name="Ji P."/>
            <person name="Sakyi L.B."/>
            <person name="Cui X."/>
            <person name="Yuan T."/>
            <person name="Jiang B."/>
            <person name="Yang W."/>
            <person name="Lam T.T.-Y."/>
            <person name="Chang Q."/>
            <person name="Ding S."/>
            <person name="Wang X."/>
            <person name="Zhu J."/>
            <person name="Ruan X."/>
            <person name="Zhao L."/>
            <person name="Wei J."/>
            <person name="Que T."/>
            <person name="Du C."/>
            <person name="Cheng J."/>
            <person name="Dai P."/>
            <person name="Han X."/>
            <person name="Huang E."/>
            <person name="Gao Y."/>
            <person name="Liu J."/>
            <person name="Shao H."/>
            <person name="Ye R."/>
            <person name="Li L."/>
            <person name="Wei W."/>
            <person name="Wang X."/>
            <person name="Wang C."/>
            <person name="Yang T."/>
            <person name="Huo Q."/>
            <person name="Li W."/>
            <person name="Guo W."/>
            <person name="Chen H."/>
            <person name="Zhou L."/>
            <person name="Ni X."/>
            <person name="Tian J."/>
            <person name="Zhou Y."/>
            <person name="Sheng Y."/>
            <person name="Liu T."/>
            <person name="Pan Y."/>
            <person name="Xia L."/>
            <person name="Li J."/>
            <person name="Zhao F."/>
            <person name="Cao W."/>
        </authorList>
    </citation>
    <scope>NUCLEOTIDE SEQUENCE</scope>
    <source>
        <strain evidence="1">Hyas-2018</strain>
    </source>
</reference>
<name>A0ACB7SZE6_HYAAI</name>
<dbReference type="EMBL" id="CM023491">
    <property type="protein sequence ID" value="KAH6940577.1"/>
    <property type="molecule type" value="Genomic_DNA"/>
</dbReference>
<dbReference type="Proteomes" id="UP000821845">
    <property type="component" value="Chromosome 11"/>
</dbReference>
<proteinExistence type="predicted"/>
<sequence>MVREIAEMSDRRRNSPRASSDSDSNSEDEEFDDAVTVLALKLIQRNRIRRYFEEVSASARLPSSLVIGINVVRKPLIDTHPPGAQQHPAMAGAGDGSEPKVCLVHLDLGVGGAERLMVDIGLALQSKGNPVQIVTTHHDRNHCFPETLDDRFKVVVVGDWLPRSILGHFYALCSYLRMMVAALYVVWCNDFQPDIIICDQVSACVPILRLCRKARIIFYCHFPDLMLSKPGGLLKRIYRWPLDALEQWSTKFADAVLVNSHFTGRVFREVFPRLSHVQLRVLYPAASLSAVERPLEGTLEELGIDKPQGALFLSLNRFERKKNLSLALHALQLASRETPVHLIMAGGYDPECRENVEHWDELVSLAKQLGVQDRVNFVKSPSEAAKLLLLHACRAVVYTPANEHFGIVPVEAMCMRRAVVACNSGGPTETVVHNETGLLCDPTPKDFAAALVRLARDRSLTQEMGERGRKRAEELFSWQRFVSEVHEVAFGDDKHKQ</sequence>